<keyword evidence="9" id="KW-1185">Reference proteome</keyword>
<evidence type="ECO:0000313" key="8">
    <source>
        <dbReference type="EMBL" id="KAG6748107.1"/>
    </source>
</evidence>
<keyword evidence="5" id="KW-0539">Nucleus</keyword>
<evidence type="ECO:0000313" key="9">
    <source>
        <dbReference type="Proteomes" id="UP000886885"/>
    </source>
</evidence>
<dbReference type="Pfam" id="PF09497">
    <property type="entry name" value="Med12"/>
    <property type="match status" value="1"/>
</dbReference>
<feature type="region of interest" description="Disordered" evidence="6">
    <location>
        <begin position="909"/>
        <end position="934"/>
    </location>
</feature>
<comment type="subcellular location">
    <subcellularLocation>
        <location evidence="1">Nucleus</location>
    </subcellularLocation>
</comment>
<protein>
    <recommendedName>
        <fullName evidence="7">Mediator complex subunit Med12 domain-containing protein</fullName>
    </recommendedName>
</protein>
<dbReference type="GO" id="GO:0006357">
    <property type="term" value="P:regulation of transcription by RNA polymerase II"/>
    <property type="evidence" value="ECO:0007669"/>
    <property type="project" value="InterPro"/>
</dbReference>
<name>A0A8X7YEL3_POPTO</name>
<sequence>MQRYHDASCTSAVNNSSIGGASARDSTRTDSSSLASNFSINPSFQVLPADHFQNKVVESPVRVHFLTIIIWGLGKFAVHGCINSNWCSVLCRRLPPLIPYKLKCDKEPLNSRLGPPDFHPQTPNCPEETLTNKYVASGYKEAVVEGLEEGREISHTQAPNFTSPVVKKCKEAGQVYGVPLSGSSLTKPGVFPEQRPCVEDFKKKWIEGLSQPHKRLRSLADHVPHGYRKRSLLEVLIRNNVPLLRATWFIKVTYLNQVRPSSTSISSGTSDKNQVSRTELWTKDVVDYLQSLLDEYLSRNNPHSAPHSRDRSQKMLYTGSAQHRSGPTPVINDGEEPSLHFKWWYVARLLHWHHAEGLLLPSVIIDWVLSHLQIASTQLGFMAFGGFCMLVQEKDLLEILQLLLPIIYGVLETVVLSQSYVRTLVGIAVRFIHEPSPGGSDLEDNSRRAYTTSALIEMLRYLILAVPDTFVSLDCFPLPPIVVSYAVNEGAFVSKASDDARKTTDNSTEVADVFRSKGLDAQYQSLSFDRVVSFIQKCADNLAKAASSGYPVHSVAKAVQALDKALSLGDIREAYSYLFENFCERAVDEGWIEEVSPCLRLSLKWLRGVSLSLVRSVFLLCEWATCDYRDFRSAPPCELKFTGRKDFSQVYIVSRLLKLKIQDLQSPSGWKNEKSPRANSLAKVSNEPNYFGSIPRGNGHGIKSISKTVNRKGTNTSDIFESPGPLHDIIVCWIDQHEVCNGEGLKRLHLLIAELIRSGIFFPQAYVRQLIISGITDTSGPAPDLHRRKRHYRVLKHLPGPFVHDVLEEARVAEGSELLEAMRVYSNERRLLLRRLLCEQYQNSDKSNISLKKLKRHPPVAEKDGASPSSFEQWKNIYPQPSLKVKTEMDVENLKDSISALLQLPTCSSSSETGLDESQGSVKRPAESIGSKMDIVETPGCEDCRKAKRQKLNEERNSCLQGQSPISDDEDTWWVRRGAKSSDSSKVDQPPKSSKQVSKGRQKVVRKTQSLAHLAAARIEGSQGASTSHVCDNKVSCPHHRTGIEGDNLKSMDGIGTMRGGDIVSIGKSLKQLRPVEKRTITVWLITVVRQLVEETEKNAAKVSQFNRSFVNVDDRSSIRWRLGEDELSAILYLMDVCSDLVSSAKLLLWLLPKVLSNPNSTIQSGRNIMMPPRNVENHACEVGEAFLLSSLRRYENIIIATDLIPEVLSATMHRVATLLASNERISGSAALIYSRHLLKKYSNMPSVLEWEKSFKATCDKRLFSELESGRSLDAEFGYPLGVPAGVDLDDFFRQKISGSRLSRVGMSMRDVVQRNIDDAFHYSGKERKLLGAGTAKSPGMEKSDYAYQIAQQIIMGLMDCMRQTGGAAQEGDPSLVSSAVSAIVNNVGPTIAKMPDFSLGSNYSNASAATGSLNLARRILRIHINCLCLLKEALGERQSRVFEVALATEASSALATAFSPGKASRSPFQMSPESHDSSGNISSEILNNSAKATGRGTKSAAAISALLVGAIIHSVTTLERMVTVLRLKEGLDVIQFIRSMKSNSNGNARSFVVFKMDNSIEVYVHWFRLLVGNCRTVSGGLIVELLGEPSIAALSRMQRLLPLSLVFPPAYSIFAFVIWRPFFATREDIYQLNDSLTMAIGDAIKHLPFRDVCLRDSQGLYDLIAADSIDAEFAAMLELNNLDARFKSKAFVPLRGRLFLNAIIDCKLPLSLITLDDGNRVSGHGVSKVQHAENETKLLDRLVNVLDALQPAKFHWQWVELRLLLNEQALIEKLEAHDMSLADAIRSSSPDPEKAAASENENNFIEIILTRLLVRPDAAPLFSELVHLFGTSLEDSMLLQVKWFLGGHDVLFGRKTIRQRLINIAESKGLSTKAHFWKPWGWSSNGFDPVMDKGDKKKFEVPSLEEGEVVEEGLETKRSGKGSFPIFEYEGSSLFQQNVTERALVELVLPCIDQGSDDSRNTFATDLIKQLNNIEQQINSVTHGTSKQTGTVSSGLEGPANKSNNRKGIKGGSPGLVRRAAATADSTLPSPAALRASMSLRLQLLLRLLPTICTDGEPSGRNMRQMLASVILRLLGSRVVHEDAELSFYPLQSFQSKRELELQLEAASADLSGGSLFDQLLLILHGLLSSSQPSWLKSRSDSSSKAVNEFKDFAGFDRELVESLQNDLDRMQLPGTIQLRIQSAMPILLPSVRCLISCQPPPVPTAAVASLQPSIAISGFYNGSNAQKNPAPLARSANNISTKSKPLPLQQDGDMEIDPWTLLEDGTGSGPSSSNISVIGSIDHADLRASSWLKGAVRVRRTDLTYIGAVDDDS</sequence>
<feature type="region of interest" description="Disordered" evidence="6">
    <location>
        <begin position="954"/>
        <end position="973"/>
    </location>
</feature>
<feature type="region of interest" description="Disordered" evidence="6">
    <location>
        <begin position="1982"/>
        <end position="2016"/>
    </location>
</feature>
<organism evidence="8 9">
    <name type="scientific">Populus tomentosa</name>
    <name type="common">Chinese white poplar</name>
    <dbReference type="NCBI Taxonomy" id="118781"/>
    <lineage>
        <taxon>Eukaryota</taxon>
        <taxon>Viridiplantae</taxon>
        <taxon>Streptophyta</taxon>
        <taxon>Embryophyta</taxon>
        <taxon>Tracheophyta</taxon>
        <taxon>Spermatophyta</taxon>
        <taxon>Magnoliopsida</taxon>
        <taxon>eudicotyledons</taxon>
        <taxon>Gunneridae</taxon>
        <taxon>Pentapetalae</taxon>
        <taxon>rosids</taxon>
        <taxon>fabids</taxon>
        <taxon>Malpighiales</taxon>
        <taxon>Salicaceae</taxon>
        <taxon>Saliceae</taxon>
        <taxon>Populus</taxon>
    </lineage>
</organism>
<reference evidence="8" key="1">
    <citation type="journal article" date="2020" name="bioRxiv">
        <title>Hybrid origin of Populus tomentosa Carr. identified through genome sequencing and phylogenomic analysis.</title>
        <authorList>
            <person name="An X."/>
            <person name="Gao K."/>
            <person name="Chen Z."/>
            <person name="Li J."/>
            <person name="Yang X."/>
            <person name="Yang X."/>
            <person name="Zhou J."/>
            <person name="Guo T."/>
            <person name="Zhao T."/>
            <person name="Huang S."/>
            <person name="Miao D."/>
            <person name="Khan W.U."/>
            <person name="Rao P."/>
            <person name="Ye M."/>
            <person name="Lei B."/>
            <person name="Liao W."/>
            <person name="Wang J."/>
            <person name="Ji L."/>
            <person name="Li Y."/>
            <person name="Guo B."/>
            <person name="Mustafa N.S."/>
            <person name="Li S."/>
            <person name="Yun Q."/>
            <person name="Keller S.R."/>
            <person name="Mao J."/>
            <person name="Zhang R."/>
            <person name="Strauss S.H."/>
        </authorList>
    </citation>
    <scope>NUCLEOTIDE SEQUENCE</scope>
    <source>
        <strain evidence="8">GM15</strain>
        <tissue evidence="8">Leaf</tissue>
    </source>
</reference>
<evidence type="ECO:0000256" key="5">
    <source>
        <dbReference type="ARBA" id="ARBA00023242"/>
    </source>
</evidence>
<dbReference type="EMBL" id="JAAWWB010000028">
    <property type="protein sequence ID" value="KAG6748107.1"/>
    <property type="molecule type" value="Genomic_DNA"/>
</dbReference>
<evidence type="ECO:0000256" key="1">
    <source>
        <dbReference type="ARBA" id="ARBA00004123"/>
    </source>
</evidence>
<feature type="domain" description="Mediator complex subunit Med12" evidence="7">
    <location>
        <begin position="189"/>
        <end position="251"/>
    </location>
</feature>
<feature type="compositionally biased region" description="Polar residues" evidence="6">
    <location>
        <begin position="1982"/>
        <end position="1995"/>
    </location>
</feature>
<dbReference type="SMART" id="SM01281">
    <property type="entry name" value="Med12"/>
    <property type="match status" value="1"/>
</dbReference>
<evidence type="ECO:0000256" key="3">
    <source>
        <dbReference type="ARBA" id="ARBA00023015"/>
    </source>
</evidence>
<comment type="caution">
    <text evidence="8">The sequence shown here is derived from an EMBL/GenBank/DDBJ whole genome shotgun (WGS) entry which is preliminary data.</text>
</comment>
<dbReference type="GO" id="GO:0016592">
    <property type="term" value="C:mediator complex"/>
    <property type="evidence" value="ECO:0007669"/>
    <property type="project" value="InterPro"/>
</dbReference>
<dbReference type="PANTHER" id="PTHR46567:SF1">
    <property type="entry name" value="MEDIATOR OF RNA POLYMERASE II TRANSCRIPTION SUBUNIT 12"/>
    <property type="match status" value="1"/>
</dbReference>
<comment type="similarity">
    <text evidence="2">Belongs to the Mediator complex subunit 12 family.</text>
</comment>
<proteinExistence type="inferred from homology"/>
<dbReference type="GO" id="GO:0003712">
    <property type="term" value="F:transcription coregulator activity"/>
    <property type="evidence" value="ECO:0007669"/>
    <property type="project" value="InterPro"/>
</dbReference>
<keyword evidence="3" id="KW-0805">Transcription regulation</keyword>
<evidence type="ECO:0000256" key="6">
    <source>
        <dbReference type="SAM" id="MobiDB-lite"/>
    </source>
</evidence>
<dbReference type="Proteomes" id="UP000886885">
    <property type="component" value="Chromosome 14D"/>
</dbReference>
<feature type="region of interest" description="Disordered" evidence="6">
    <location>
        <begin position="1460"/>
        <end position="1483"/>
    </location>
</feature>
<dbReference type="PANTHER" id="PTHR46567">
    <property type="entry name" value="MEDIATOR OF RNA POLYMERASE II TRANSCRIPTION SUBUNIT 12"/>
    <property type="match status" value="1"/>
</dbReference>
<dbReference type="InterPro" id="IPR019035">
    <property type="entry name" value="Mediator_Med12"/>
</dbReference>
<evidence type="ECO:0000256" key="2">
    <source>
        <dbReference type="ARBA" id="ARBA00010289"/>
    </source>
</evidence>
<keyword evidence="4" id="KW-0804">Transcription</keyword>
<feature type="compositionally biased region" description="Polar residues" evidence="6">
    <location>
        <begin position="909"/>
        <end position="921"/>
    </location>
</feature>
<feature type="compositionally biased region" description="Polar residues" evidence="6">
    <location>
        <begin position="1467"/>
        <end position="1483"/>
    </location>
</feature>
<accession>A0A8X7YEL3</accession>
<feature type="region of interest" description="Disordered" evidence="6">
    <location>
        <begin position="2229"/>
        <end position="2254"/>
    </location>
</feature>
<gene>
    <name evidence="8" type="ORF">POTOM_048008</name>
</gene>
<dbReference type="OrthoDB" id="20828at2759"/>
<feature type="region of interest" description="Disordered" evidence="6">
    <location>
        <begin position="979"/>
        <end position="1005"/>
    </location>
</feature>
<evidence type="ECO:0000256" key="4">
    <source>
        <dbReference type="ARBA" id="ARBA00023163"/>
    </source>
</evidence>
<evidence type="ECO:0000259" key="7">
    <source>
        <dbReference type="SMART" id="SM01281"/>
    </source>
</evidence>